<feature type="compositionally biased region" description="Polar residues" evidence="5">
    <location>
        <begin position="27"/>
        <end position="39"/>
    </location>
</feature>
<dbReference type="PANTHER" id="PTHR34298">
    <property type="entry name" value="SEGREGATION AND CONDENSATION PROTEIN B"/>
    <property type="match status" value="1"/>
</dbReference>
<feature type="compositionally biased region" description="Polar residues" evidence="5">
    <location>
        <begin position="340"/>
        <end position="363"/>
    </location>
</feature>
<evidence type="ECO:0000256" key="5">
    <source>
        <dbReference type="SAM" id="MobiDB-lite"/>
    </source>
</evidence>
<feature type="compositionally biased region" description="Basic and acidic residues" evidence="5">
    <location>
        <begin position="317"/>
        <end position="334"/>
    </location>
</feature>
<feature type="region of interest" description="Disordered" evidence="5">
    <location>
        <begin position="1"/>
        <end position="101"/>
    </location>
</feature>
<name>A0A2Z4Y2I7_SUMC1</name>
<proteinExistence type="predicted"/>
<organism evidence="6 7">
    <name type="scientific">Sumerlaea chitinivorans</name>
    <dbReference type="NCBI Taxonomy" id="2250252"/>
    <lineage>
        <taxon>Bacteria</taxon>
        <taxon>Candidatus Sumerlaeota</taxon>
        <taxon>Candidatus Sumerlaeia</taxon>
        <taxon>Candidatus Sumerlaeales</taxon>
        <taxon>Candidatus Sumerlaeaceae</taxon>
        <taxon>Candidatus Sumerlaea</taxon>
    </lineage>
</organism>
<dbReference type="Proteomes" id="UP000262583">
    <property type="component" value="Chromosome"/>
</dbReference>
<dbReference type="AlphaFoldDB" id="A0A2Z4Y2I7"/>
<dbReference type="Gene3D" id="1.10.10.10">
    <property type="entry name" value="Winged helix-like DNA-binding domain superfamily/Winged helix DNA-binding domain"/>
    <property type="match status" value="2"/>
</dbReference>
<feature type="compositionally biased region" description="Polar residues" evidence="5">
    <location>
        <begin position="48"/>
        <end position="73"/>
    </location>
</feature>
<evidence type="ECO:0000313" key="7">
    <source>
        <dbReference type="Proteomes" id="UP000262583"/>
    </source>
</evidence>
<evidence type="ECO:0000313" key="6">
    <source>
        <dbReference type="EMBL" id="AXA35371.1"/>
    </source>
</evidence>
<dbReference type="Pfam" id="PF04079">
    <property type="entry name" value="SMC_ScpB"/>
    <property type="match status" value="1"/>
</dbReference>
<feature type="compositionally biased region" description="Basic and acidic residues" evidence="5">
    <location>
        <begin position="370"/>
        <end position="382"/>
    </location>
</feature>
<evidence type="ECO:0000256" key="2">
    <source>
        <dbReference type="ARBA" id="ARBA00022618"/>
    </source>
</evidence>
<feature type="compositionally biased region" description="Low complexity" evidence="5">
    <location>
        <begin position="77"/>
        <end position="88"/>
    </location>
</feature>
<feature type="region of interest" description="Disordered" evidence="5">
    <location>
        <begin position="317"/>
        <end position="403"/>
    </location>
</feature>
<protein>
    <submittedName>
        <fullName evidence="6">Segregation and condensation protein B</fullName>
    </submittedName>
</protein>
<dbReference type="SUPFAM" id="SSF46785">
    <property type="entry name" value="Winged helix' DNA-binding domain"/>
    <property type="match status" value="2"/>
</dbReference>
<dbReference type="InterPro" id="IPR036390">
    <property type="entry name" value="WH_DNA-bd_sf"/>
</dbReference>
<evidence type="ECO:0000256" key="3">
    <source>
        <dbReference type="ARBA" id="ARBA00022829"/>
    </source>
</evidence>
<evidence type="ECO:0000256" key="4">
    <source>
        <dbReference type="ARBA" id="ARBA00023306"/>
    </source>
</evidence>
<dbReference type="InterPro" id="IPR036388">
    <property type="entry name" value="WH-like_DNA-bd_sf"/>
</dbReference>
<dbReference type="PANTHER" id="PTHR34298:SF2">
    <property type="entry name" value="SEGREGATION AND CONDENSATION PROTEIN B"/>
    <property type="match status" value="1"/>
</dbReference>
<dbReference type="GO" id="GO:0051304">
    <property type="term" value="P:chromosome separation"/>
    <property type="evidence" value="ECO:0007669"/>
    <property type="project" value="InterPro"/>
</dbReference>
<sequence>MTTTPNPEDTTTQENTLHPAQGEDTESSATAPPLSQDNAEPTREIIVESSSSPALNHNTNGTSTPSPLPSEQKNVLPAEAESSPTAEAVSQLERANSREDDELARIAAEDDGTIALLHELEFVAPPAKGSGNENKTEGPDLRIQTVREARNILEALLFATTEPLSIPRISRLMNNLHPRCVRALLLELQLEYEQRGGALQIVEVAGGFQFATRPQFADWIFRMQRNRRRNSLSPATLETLAIIAYKQPVTRAEIEAIRGVDSSAPIHTLLELGLIEVSGRREVIGRPQLYATTNLFLKTFGLRSLGDLPSIQELKRMYEQEDSPKRRIEPEQSTRKVGPSDNTSSPEGNLTPTSSHSASQTPSGDELSNDLEHSKPAERVETSPENSDVSDRKRAADNGASEA</sequence>
<keyword evidence="2" id="KW-0132">Cell division</keyword>
<dbReference type="NCBIfam" id="TIGR00281">
    <property type="entry name" value="SMC-Scp complex subunit ScpB"/>
    <property type="match status" value="1"/>
</dbReference>
<evidence type="ECO:0000256" key="1">
    <source>
        <dbReference type="ARBA" id="ARBA00022490"/>
    </source>
</evidence>
<keyword evidence="1" id="KW-0963">Cytoplasm</keyword>
<reference evidence="6 7" key="1">
    <citation type="submission" date="2018-05" db="EMBL/GenBank/DDBJ databases">
        <title>A metagenomic window into the 2 km-deep terrestrial subsurface aquifer revealed taxonomically and functionally diverse microbial community comprising novel uncultured bacterial lineages.</title>
        <authorList>
            <person name="Kadnikov V.V."/>
            <person name="Mardanov A.V."/>
            <person name="Beletsky A.V."/>
            <person name="Banks D."/>
            <person name="Pimenov N.V."/>
            <person name="Frank Y.A."/>
            <person name="Karnachuk O.V."/>
            <person name="Ravin N.V."/>
        </authorList>
    </citation>
    <scope>NUCLEOTIDE SEQUENCE [LARGE SCALE GENOMIC DNA]</scope>
    <source>
        <strain evidence="6">BY</strain>
    </source>
</reference>
<dbReference type="KEGG" id="schv:BRCON_0594"/>
<dbReference type="InterPro" id="IPR005234">
    <property type="entry name" value="ScpB_csome_segregation"/>
</dbReference>
<keyword evidence="4" id="KW-0131">Cell cycle</keyword>
<accession>A0A2Z4Y2I7</accession>
<dbReference type="EMBL" id="CP030759">
    <property type="protein sequence ID" value="AXA35371.1"/>
    <property type="molecule type" value="Genomic_DNA"/>
</dbReference>
<keyword evidence="3" id="KW-0159">Chromosome partition</keyword>
<dbReference type="GO" id="GO:0051301">
    <property type="term" value="P:cell division"/>
    <property type="evidence" value="ECO:0007669"/>
    <property type="project" value="UniProtKB-KW"/>
</dbReference>
<feature type="compositionally biased region" description="Low complexity" evidence="5">
    <location>
        <begin position="1"/>
        <end position="16"/>
    </location>
</feature>
<gene>
    <name evidence="6" type="ORF">BRCON_0594</name>
</gene>